<evidence type="ECO:0000313" key="9">
    <source>
        <dbReference type="Proteomes" id="UP000291343"/>
    </source>
</evidence>
<feature type="signal peptide" evidence="5">
    <location>
        <begin position="1"/>
        <end position="21"/>
    </location>
</feature>
<keyword evidence="9" id="KW-1185">Reference proteome</keyword>
<evidence type="ECO:0000313" key="8">
    <source>
        <dbReference type="EMBL" id="RZF42646.1"/>
    </source>
</evidence>
<keyword evidence="2" id="KW-0964">Secreted</keyword>
<feature type="domain" description="VWFC" evidence="6">
    <location>
        <begin position="129"/>
        <end position="190"/>
    </location>
</feature>
<dbReference type="Proteomes" id="UP000291343">
    <property type="component" value="Unassembled WGS sequence"/>
</dbReference>
<dbReference type="InParanoid" id="A0A482XA80"/>
<dbReference type="GO" id="GO:0030513">
    <property type="term" value="P:positive regulation of BMP signaling pathway"/>
    <property type="evidence" value="ECO:0007669"/>
    <property type="project" value="TreeGrafter"/>
</dbReference>
<evidence type="ECO:0008006" key="10">
    <source>
        <dbReference type="Google" id="ProtNLM"/>
    </source>
</evidence>
<dbReference type="InterPro" id="IPR014853">
    <property type="entry name" value="VWF/SSPO/ZAN-like_Cys-rich_dom"/>
</dbReference>
<evidence type="ECO:0000256" key="5">
    <source>
        <dbReference type="SAM" id="SignalP"/>
    </source>
</evidence>
<keyword evidence="3 5" id="KW-0732">Signal</keyword>
<feature type="domain" description="VWFC" evidence="6">
    <location>
        <begin position="201"/>
        <end position="261"/>
    </location>
</feature>
<dbReference type="Pfam" id="PF00093">
    <property type="entry name" value="VWC"/>
    <property type="match status" value="3"/>
</dbReference>
<dbReference type="SMART" id="SM00216">
    <property type="entry name" value="VWD"/>
    <property type="match status" value="1"/>
</dbReference>
<keyword evidence="4" id="KW-0677">Repeat</keyword>
<dbReference type="GO" id="GO:0036122">
    <property type="term" value="F:BMP binding"/>
    <property type="evidence" value="ECO:0007669"/>
    <property type="project" value="TreeGrafter"/>
</dbReference>
<evidence type="ECO:0000256" key="1">
    <source>
        <dbReference type="ARBA" id="ARBA00004613"/>
    </source>
</evidence>
<comment type="subcellular location">
    <subcellularLocation>
        <location evidence="1">Secreted</location>
    </subcellularLocation>
</comment>
<dbReference type="FunCoup" id="A0A482XA80">
    <property type="interactions" value="151"/>
</dbReference>
<comment type="caution">
    <text evidence="8">The sequence shown here is derived from an EMBL/GenBank/DDBJ whole genome shotgun (WGS) entry which is preliminary data.</text>
</comment>
<reference evidence="8 9" key="1">
    <citation type="journal article" date="2017" name="Gigascience">
        <title>Genome sequence of the small brown planthopper, Laodelphax striatellus.</title>
        <authorList>
            <person name="Zhu J."/>
            <person name="Jiang F."/>
            <person name="Wang X."/>
            <person name="Yang P."/>
            <person name="Bao Y."/>
            <person name="Zhao W."/>
            <person name="Wang W."/>
            <person name="Lu H."/>
            <person name="Wang Q."/>
            <person name="Cui N."/>
            <person name="Li J."/>
            <person name="Chen X."/>
            <person name="Luo L."/>
            <person name="Yu J."/>
            <person name="Kang L."/>
            <person name="Cui F."/>
        </authorList>
    </citation>
    <scope>NUCLEOTIDE SEQUENCE [LARGE SCALE GENOMIC DNA]</scope>
    <source>
        <strain evidence="8">Lst14</strain>
    </source>
</reference>
<dbReference type="GO" id="GO:0005576">
    <property type="term" value="C:extracellular region"/>
    <property type="evidence" value="ECO:0007669"/>
    <property type="project" value="UniProtKB-SubCell"/>
</dbReference>
<dbReference type="InterPro" id="IPR001846">
    <property type="entry name" value="VWF_type-D"/>
</dbReference>
<dbReference type="PANTHER" id="PTHR46698:SF4">
    <property type="entry name" value="CROSSVEINLESS 2"/>
    <property type="match status" value="1"/>
</dbReference>
<dbReference type="PANTHER" id="PTHR46698">
    <property type="entry name" value="CROSSVEINLESS 2"/>
    <property type="match status" value="1"/>
</dbReference>
<feature type="chain" id="PRO_5019812590" description="VWFC domain-containing protein" evidence="5">
    <location>
        <begin position="22"/>
        <end position="600"/>
    </location>
</feature>
<dbReference type="SUPFAM" id="SSF57603">
    <property type="entry name" value="FnI-like domain"/>
    <property type="match status" value="4"/>
</dbReference>
<dbReference type="OrthoDB" id="6019304at2759"/>
<dbReference type="STRING" id="195883.A0A482XA80"/>
<feature type="domain" description="VWFC" evidence="6">
    <location>
        <begin position="70"/>
        <end position="129"/>
    </location>
</feature>
<dbReference type="Gene3D" id="6.20.200.20">
    <property type="match status" value="4"/>
</dbReference>
<dbReference type="InterPro" id="IPR001007">
    <property type="entry name" value="VWF_dom"/>
</dbReference>
<dbReference type="EMBL" id="QKKF02014716">
    <property type="protein sequence ID" value="RZF42646.1"/>
    <property type="molecule type" value="Genomic_DNA"/>
</dbReference>
<evidence type="ECO:0000256" key="3">
    <source>
        <dbReference type="ARBA" id="ARBA00022729"/>
    </source>
</evidence>
<dbReference type="PROSITE" id="PS50184">
    <property type="entry name" value="VWFC_2"/>
    <property type="match status" value="4"/>
</dbReference>
<dbReference type="Pfam" id="PF00094">
    <property type="entry name" value="VWD"/>
    <property type="match status" value="1"/>
</dbReference>
<name>A0A482XA80_LAOST</name>
<organism evidence="8 9">
    <name type="scientific">Laodelphax striatellus</name>
    <name type="common">Small brown planthopper</name>
    <name type="synonym">Delphax striatella</name>
    <dbReference type="NCBI Taxonomy" id="195883"/>
    <lineage>
        <taxon>Eukaryota</taxon>
        <taxon>Metazoa</taxon>
        <taxon>Ecdysozoa</taxon>
        <taxon>Arthropoda</taxon>
        <taxon>Hexapoda</taxon>
        <taxon>Insecta</taxon>
        <taxon>Pterygota</taxon>
        <taxon>Neoptera</taxon>
        <taxon>Paraneoptera</taxon>
        <taxon>Hemiptera</taxon>
        <taxon>Auchenorrhyncha</taxon>
        <taxon>Fulgoroidea</taxon>
        <taxon>Delphacidae</taxon>
        <taxon>Criomorphinae</taxon>
        <taxon>Laodelphax</taxon>
    </lineage>
</organism>
<dbReference type="PROSITE" id="PS01208">
    <property type="entry name" value="VWFC_1"/>
    <property type="match status" value="2"/>
</dbReference>
<feature type="domain" description="VWFC" evidence="6">
    <location>
        <begin position="268"/>
        <end position="330"/>
    </location>
</feature>
<dbReference type="SMR" id="A0A482XA80"/>
<proteinExistence type="predicted"/>
<dbReference type="Pfam" id="PF08742">
    <property type="entry name" value="C8"/>
    <property type="match status" value="1"/>
</dbReference>
<gene>
    <name evidence="8" type="ORF">LSTR_LSTR001441</name>
</gene>
<evidence type="ECO:0000259" key="7">
    <source>
        <dbReference type="PROSITE" id="PS51233"/>
    </source>
</evidence>
<evidence type="ECO:0000256" key="4">
    <source>
        <dbReference type="ARBA" id="ARBA00022737"/>
    </source>
</evidence>
<evidence type="ECO:0000256" key="2">
    <source>
        <dbReference type="ARBA" id="ARBA00022525"/>
    </source>
</evidence>
<feature type="domain" description="VWFD" evidence="7">
    <location>
        <begin position="334"/>
        <end position="506"/>
    </location>
</feature>
<sequence>MIILTAILLLCGLQVMPDAESIRGSREPCSNEGEIVNNGYVECLKEHCPNQQGCYMLQDESKDGCCHRCKGCMYNGEYKESGSQWSDPYNPCRVLSCRTGVVTESEVTCHTPCRHPLPPLPGKCCPTCPGCKINGQHVTEDRSVMLLEDPCLKCHCDRGRMTCMKKACPVLNCPPSAMIVHPGECCPQCIGNRKLMDPPNGRCLLGHSLHLSGQKFFHEDRCTTCQCQNGTSLCHRQSCPVLTCPADRHITLPGRCCPHCPLALPLNTTCTVAGVTYKDGEAWQLDQCKSCICQEGHVRCAMVQCTQLNKPCPPNFHLKRDPGQCCPKCVESDGVCTVFGDPHYRTFDGKFFSFQGSCKYQLATDCVGNTFSIRVTNDARSTKTSSWTKTVSLKVGELKVNLGDRQRVKVNGQKVPIPFHLEGLVTIARENEILHVQTEIGVKILWDGNSFLEVSVPARYKGQLCGLCGNYNSVARDDLTTKRGRVVLDAEKFGASWRVGGKRACTRPNDPPPRAVQCNQHLPYRRFRDRLCKPRRSDIFQACHKKLNYSIYFKSCLLDMCGCPNRHCYCESFTAYAQACQRLGGSLPDWRSATGCHSPH</sequence>
<protein>
    <recommendedName>
        <fullName evidence="10">VWFC domain-containing protein</fullName>
    </recommendedName>
</protein>
<dbReference type="InterPro" id="IPR052424">
    <property type="entry name" value="Kielin_Chordin-BMP_Reg"/>
</dbReference>
<dbReference type="PROSITE" id="PS51233">
    <property type="entry name" value="VWFD"/>
    <property type="match status" value="1"/>
</dbReference>
<dbReference type="AlphaFoldDB" id="A0A482XA80"/>
<evidence type="ECO:0000259" key="6">
    <source>
        <dbReference type="PROSITE" id="PS50184"/>
    </source>
</evidence>
<accession>A0A482XA80</accession>
<dbReference type="SMART" id="SM00214">
    <property type="entry name" value="VWC"/>
    <property type="match status" value="4"/>
</dbReference>
<dbReference type="SMART" id="SM00832">
    <property type="entry name" value="C8"/>
    <property type="match status" value="1"/>
</dbReference>